<dbReference type="Gene3D" id="1.10.418.10">
    <property type="entry name" value="Calponin-like domain"/>
    <property type="match status" value="1"/>
</dbReference>
<dbReference type="GO" id="GO:0003777">
    <property type="term" value="F:microtubule motor activity"/>
    <property type="evidence" value="ECO:0007669"/>
    <property type="project" value="InterPro"/>
</dbReference>
<evidence type="ECO:0000256" key="9">
    <source>
        <dbReference type="SAM" id="MobiDB-lite"/>
    </source>
</evidence>
<feature type="compositionally biased region" description="Low complexity" evidence="9">
    <location>
        <begin position="979"/>
        <end position="992"/>
    </location>
</feature>
<dbReference type="GO" id="GO:0016887">
    <property type="term" value="F:ATP hydrolysis activity"/>
    <property type="evidence" value="ECO:0007669"/>
    <property type="project" value="UniProtKB-ARBA"/>
</dbReference>
<feature type="region of interest" description="Disordered" evidence="9">
    <location>
        <begin position="901"/>
        <end position="922"/>
    </location>
</feature>
<protein>
    <submittedName>
        <fullName evidence="13">Kinesin-like protein KIN-14H</fullName>
    </submittedName>
</protein>
<evidence type="ECO:0000313" key="12">
    <source>
        <dbReference type="Proteomes" id="UP000504610"/>
    </source>
</evidence>
<feature type="compositionally biased region" description="Low complexity" evidence="9">
    <location>
        <begin position="218"/>
        <end position="228"/>
    </location>
</feature>
<dbReference type="InterPro" id="IPR019821">
    <property type="entry name" value="Kinesin_motor_CS"/>
</dbReference>
<dbReference type="InterPro" id="IPR027640">
    <property type="entry name" value="Kinesin-like_fam"/>
</dbReference>
<evidence type="ECO:0000256" key="8">
    <source>
        <dbReference type="SAM" id="Coils"/>
    </source>
</evidence>
<evidence type="ECO:0000256" key="7">
    <source>
        <dbReference type="PROSITE-ProRule" id="PRU00283"/>
    </source>
</evidence>
<feature type="domain" description="Calponin-homology (CH)" evidence="10">
    <location>
        <begin position="55"/>
        <end position="177"/>
    </location>
</feature>
<gene>
    <name evidence="13" type="primary">LOC130498534</name>
</gene>
<dbReference type="SUPFAM" id="SSF52540">
    <property type="entry name" value="P-loop containing nucleoside triphosphate hydrolases"/>
    <property type="match status" value="1"/>
</dbReference>
<evidence type="ECO:0000259" key="10">
    <source>
        <dbReference type="PROSITE" id="PS50021"/>
    </source>
</evidence>
<keyword evidence="6 7" id="KW-0505">Motor protein</keyword>
<feature type="region of interest" description="Disordered" evidence="9">
    <location>
        <begin position="780"/>
        <end position="844"/>
    </location>
</feature>
<feature type="region of interest" description="Disordered" evidence="9">
    <location>
        <begin position="937"/>
        <end position="1004"/>
    </location>
</feature>
<organism evidence="12 13">
    <name type="scientific">Raphanus sativus</name>
    <name type="common">Radish</name>
    <name type="synonym">Raphanus raphanistrum var. sativus</name>
    <dbReference type="NCBI Taxonomy" id="3726"/>
    <lineage>
        <taxon>Eukaryota</taxon>
        <taxon>Viridiplantae</taxon>
        <taxon>Streptophyta</taxon>
        <taxon>Embryophyta</taxon>
        <taxon>Tracheophyta</taxon>
        <taxon>Spermatophyta</taxon>
        <taxon>Magnoliopsida</taxon>
        <taxon>eudicotyledons</taxon>
        <taxon>Gunneridae</taxon>
        <taxon>Pentapetalae</taxon>
        <taxon>rosids</taxon>
        <taxon>malvids</taxon>
        <taxon>Brassicales</taxon>
        <taxon>Brassicaceae</taxon>
        <taxon>Brassiceae</taxon>
        <taxon>Raphanus</taxon>
    </lineage>
</organism>
<feature type="compositionally biased region" description="Polar residues" evidence="9">
    <location>
        <begin position="229"/>
        <end position="240"/>
    </location>
</feature>
<feature type="compositionally biased region" description="Polar residues" evidence="9">
    <location>
        <begin position="809"/>
        <end position="820"/>
    </location>
</feature>
<dbReference type="PRINTS" id="PR00380">
    <property type="entry name" value="KINESINHEAVY"/>
</dbReference>
<evidence type="ECO:0000256" key="3">
    <source>
        <dbReference type="ARBA" id="ARBA00022741"/>
    </source>
</evidence>
<reference evidence="12" key="1">
    <citation type="journal article" date="2019" name="Database">
        <title>The radish genome database (RadishGD): an integrated information resource for radish genomics.</title>
        <authorList>
            <person name="Yu H.J."/>
            <person name="Baek S."/>
            <person name="Lee Y.J."/>
            <person name="Cho A."/>
            <person name="Mun J.H."/>
        </authorList>
    </citation>
    <scope>NUCLEOTIDE SEQUENCE [LARGE SCALE GENOMIC DNA]</scope>
    <source>
        <strain evidence="12">cv. WK10039</strain>
    </source>
</reference>
<keyword evidence="5 8" id="KW-0175">Coiled coil</keyword>
<feature type="compositionally biased region" description="Polar residues" evidence="9">
    <location>
        <begin position="783"/>
        <end position="792"/>
    </location>
</feature>
<feature type="compositionally biased region" description="Polar residues" evidence="9">
    <location>
        <begin position="828"/>
        <end position="837"/>
    </location>
</feature>
<sequence>MATEQQDSRLCLASILEGFIKERNIRVSVDVDSSSKNPDETCVVGGRDLPADPSDLKRNEAARWIRHTLGVVGGRDLPADPSEDDFRIALRSGILLCNVLNKVKPGAVPKVVEAPNDPLVNQEGAALSAFQYFENLRNFLVVVEEMGIPTFEVSDFEKGGKSARIVECVLAIKSYREWKQSGGSGTWRYIVTSKPTTFGIAKQYKRKDSEAPVDAAVTTSSPSNTPPSEQTLFDSNTENGGTASSIDAIVRAVFSDKSKEEVPSIVEDMLKSVMVEYERRLATQNELYKEEDVTKTVTNNMETSQANNAEETKVQDRDVYVISKDKAEKQQLIIHRQQTQTEELKHDIKAVKAGLSHLQMKYQQEFASLGEHLRGLAYAATGYQRVLEENRKLYNQVQDLKGSIRVYCRVRPFLPGQTSALTTVDHIEESTISIATPSKYGKEGHKSFTFNKVFGPAASQEAVFADTQPLIRSVLDGYNVCIFAYGQTGSGKTFTMMGPNELTEESLGVNYRALSDLFHLSSVRKETFSYKISVQMLEIYNEQVRDLLATNGQTNRLEIRNSSQDGINVPDATLVPVSTTSDVIHLMNLGQKNRAVSATAMNDRSSRSHSCLTVHVQGRDLTSGATLRGSMHLVDLAGSERVDKSEVTGDRLKEAQHINKSLSALGDVIASLSQKNNHIPYRNSKLTQLLQDSLGGQAKTLMFIHISPEVDTLGETLSTLKFAERVATVELGAARVNKDTSEVKELKEQIASLKLALARKESESDQTRVLTPDKLLRRKSLGVSKSANTRQFQTKHKPSSVLVDDANSIEGQSDSASSVDLQGLVGSSPPSWKSPSTDGKDQEEVEIREWVDKHEDEITRSQRQLDKRVSSLKREPSLPRSVESRKGNVVDKAGFEVRKIPYEEEANESDETATSDGSHESSNMMWQLNVQVNVPRAAASSNGSSGSSTKLKKSLTKTKSMIPSLIPAPTRRLSLGANSSPGQTSSSRQSSSNTLVVKKRQNPK</sequence>
<dbReference type="InterPro" id="IPR001752">
    <property type="entry name" value="Kinesin_motor_dom"/>
</dbReference>
<dbReference type="PROSITE" id="PS50067">
    <property type="entry name" value="KINESIN_MOTOR_2"/>
    <property type="match status" value="1"/>
</dbReference>
<name>A0A9W3C906_RAPSA</name>
<dbReference type="SUPFAM" id="SSF47576">
    <property type="entry name" value="Calponin-homology domain, CH-domain"/>
    <property type="match status" value="1"/>
</dbReference>
<evidence type="ECO:0000256" key="6">
    <source>
        <dbReference type="ARBA" id="ARBA00023175"/>
    </source>
</evidence>
<keyword evidence="12" id="KW-1185">Reference proteome</keyword>
<dbReference type="Pfam" id="PF00307">
    <property type="entry name" value="CH"/>
    <property type="match status" value="1"/>
</dbReference>
<dbReference type="Proteomes" id="UP000504610">
    <property type="component" value="Chromosome 8"/>
</dbReference>
<feature type="compositionally biased region" description="Low complexity" evidence="9">
    <location>
        <begin position="940"/>
        <end position="949"/>
    </location>
</feature>
<dbReference type="GO" id="GO:0007018">
    <property type="term" value="P:microtubule-based movement"/>
    <property type="evidence" value="ECO:0007669"/>
    <property type="project" value="InterPro"/>
</dbReference>
<accession>A0A9W3C906</accession>
<evidence type="ECO:0000256" key="5">
    <source>
        <dbReference type="ARBA" id="ARBA00023054"/>
    </source>
</evidence>
<evidence type="ECO:0000259" key="11">
    <source>
        <dbReference type="PROSITE" id="PS50067"/>
    </source>
</evidence>
<evidence type="ECO:0000313" key="13">
    <source>
        <dbReference type="RefSeq" id="XP_056847956.1"/>
    </source>
</evidence>
<evidence type="ECO:0000256" key="2">
    <source>
        <dbReference type="ARBA" id="ARBA00022701"/>
    </source>
</evidence>
<keyword evidence="4 7" id="KW-0067">ATP-binding</keyword>
<dbReference type="OrthoDB" id="3176171at2759"/>
<dbReference type="CDD" id="cd01366">
    <property type="entry name" value="KISc_C_terminal"/>
    <property type="match status" value="1"/>
</dbReference>
<evidence type="ECO:0000256" key="1">
    <source>
        <dbReference type="ARBA" id="ARBA00010899"/>
    </source>
</evidence>
<dbReference type="CDD" id="cd21203">
    <property type="entry name" value="CH_AtKIN14-like"/>
    <property type="match status" value="1"/>
</dbReference>
<dbReference type="InterPro" id="IPR036961">
    <property type="entry name" value="Kinesin_motor_dom_sf"/>
</dbReference>
<dbReference type="KEGG" id="rsz:130498534"/>
<feature type="region of interest" description="Disordered" evidence="9">
    <location>
        <begin position="858"/>
        <end position="886"/>
    </location>
</feature>
<feature type="region of interest" description="Disordered" evidence="9">
    <location>
        <begin position="211"/>
        <end position="240"/>
    </location>
</feature>
<feature type="domain" description="Kinesin motor" evidence="11">
    <location>
        <begin position="403"/>
        <end position="729"/>
    </location>
</feature>
<evidence type="ECO:0000256" key="4">
    <source>
        <dbReference type="ARBA" id="ARBA00022840"/>
    </source>
</evidence>
<dbReference type="InterPro" id="IPR001715">
    <property type="entry name" value="CH_dom"/>
</dbReference>
<dbReference type="FunFam" id="3.40.850.10:FF:000045">
    <property type="entry name" value="Kinesin-like protein KIN-14I isoform A"/>
    <property type="match status" value="1"/>
</dbReference>
<keyword evidence="3 7" id="KW-0547">Nucleotide-binding</keyword>
<dbReference type="GO" id="GO:0005874">
    <property type="term" value="C:microtubule"/>
    <property type="evidence" value="ECO:0007669"/>
    <property type="project" value="UniProtKB-KW"/>
</dbReference>
<dbReference type="GO" id="GO:0005524">
    <property type="term" value="F:ATP binding"/>
    <property type="evidence" value="ECO:0007669"/>
    <property type="project" value="UniProtKB-UniRule"/>
</dbReference>
<dbReference type="SMART" id="SM00129">
    <property type="entry name" value="KISc"/>
    <property type="match status" value="1"/>
</dbReference>
<reference evidence="13" key="2">
    <citation type="submission" date="2025-08" db="UniProtKB">
        <authorList>
            <consortium name="RefSeq"/>
        </authorList>
    </citation>
    <scope>IDENTIFICATION</scope>
    <source>
        <tissue evidence="13">Leaf</tissue>
    </source>
</reference>
<feature type="coiled-coil region" evidence="8">
    <location>
        <begin position="736"/>
        <end position="763"/>
    </location>
</feature>
<proteinExistence type="inferred from homology"/>
<dbReference type="InterPro" id="IPR027417">
    <property type="entry name" value="P-loop_NTPase"/>
</dbReference>
<comment type="similarity">
    <text evidence="1">Belongs to the TRAFAC class myosin-kinesin ATPase superfamily. Kinesin family. KIN-14 subfamily.</text>
</comment>
<dbReference type="PANTHER" id="PTHR47972">
    <property type="entry name" value="KINESIN-LIKE PROTEIN KLP-3"/>
    <property type="match status" value="1"/>
</dbReference>
<dbReference type="InterPro" id="IPR036872">
    <property type="entry name" value="CH_dom_sf"/>
</dbReference>
<feature type="compositionally biased region" description="Acidic residues" evidence="9">
    <location>
        <begin position="903"/>
        <end position="913"/>
    </location>
</feature>
<dbReference type="Gene3D" id="3.40.850.10">
    <property type="entry name" value="Kinesin motor domain"/>
    <property type="match status" value="1"/>
</dbReference>
<dbReference type="PANTHER" id="PTHR47972:SF12">
    <property type="entry name" value="KINESIN-LIKE PROTEIN KIN-14H"/>
    <property type="match status" value="1"/>
</dbReference>
<dbReference type="GO" id="GO:0008017">
    <property type="term" value="F:microtubule binding"/>
    <property type="evidence" value="ECO:0007669"/>
    <property type="project" value="InterPro"/>
</dbReference>
<dbReference type="Pfam" id="PF00225">
    <property type="entry name" value="Kinesin"/>
    <property type="match status" value="1"/>
</dbReference>
<feature type="binding site" evidence="7">
    <location>
        <begin position="486"/>
        <end position="493"/>
    </location>
    <ligand>
        <name>ATP</name>
        <dbReference type="ChEBI" id="CHEBI:30616"/>
    </ligand>
</feature>
<dbReference type="SMART" id="SM00033">
    <property type="entry name" value="CH"/>
    <property type="match status" value="1"/>
</dbReference>
<keyword evidence="2" id="KW-0493">Microtubule</keyword>
<dbReference type="AlphaFoldDB" id="A0A9W3C906"/>
<dbReference type="PROSITE" id="PS50021">
    <property type="entry name" value="CH"/>
    <property type="match status" value="1"/>
</dbReference>
<dbReference type="GeneID" id="130498534"/>
<dbReference type="PROSITE" id="PS00411">
    <property type="entry name" value="KINESIN_MOTOR_1"/>
    <property type="match status" value="1"/>
</dbReference>
<dbReference type="RefSeq" id="XP_056847956.1">
    <property type="nucleotide sequence ID" value="XM_056991976.1"/>
</dbReference>